<dbReference type="SUPFAM" id="SSF69593">
    <property type="entry name" value="Glycerol-3-phosphate (1)-acyltransferase"/>
    <property type="match status" value="1"/>
</dbReference>
<keyword evidence="4" id="KW-1185">Reference proteome</keyword>
<dbReference type="SMART" id="SM00563">
    <property type="entry name" value="PlsC"/>
    <property type="match status" value="1"/>
</dbReference>
<proteinExistence type="predicted"/>
<dbReference type="AlphaFoldDB" id="A0A6F8VAD7"/>
<evidence type="ECO:0000313" key="4">
    <source>
        <dbReference type="Proteomes" id="UP000502260"/>
    </source>
</evidence>
<protein>
    <recommendedName>
        <fullName evidence="2">Phospholipid/glycerol acyltransferase domain-containing protein</fullName>
    </recommendedName>
</protein>
<name>A0A6F8VAD7_9PROT</name>
<keyword evidence="1" id="KW-0472">Membrane</keyword>
<dbReference type="RefSeq" id="WP_173060791.1">
    <property type="nucleotide sequence ID" value="NZ_AP022853.1"/>
</dbReference>
<keyword evidence="1" id="KW-1133">Transmembrane helix</keyword>
<dbReference type="GO" id="GO:0016287">
    <property type="term" value="F:glycerone-phosphate O-acyltransferase activity"/>
    <property type="evidence" value="ECO:0007669"/>
    <property type="project" value="TreeGrafter"/>
</dbReference>
<gene>
    <name evidence="3" type="ORF">SKTS_08180</name>
</gene>
<evidence type="ECO:0000313" key="3">
    <source>
        <dbReference type="EMBL" id="BCB25932.1"/>
    </source>
</evidence>
<keyword evidence="1" id="KW-0812">Transmembrane</keyword>
<dbReference type="EMBL" id="AP022853">
    <property type="protein sequence ID" value="BCB25932.1"/>
    <property type="molecule type" value="Genomic_DNA"/>
</dbReference>
<feature type="transmembrane region" description="Helical" evidence="1">
    <location>
        <begin position="353"/>
        <end position="370"/>
    </location>
</feature>
<dbReference type="Proteomes" id="UP000502260">
    <property type="component" value="Chromosome"/>
</dbReference>
<dbReference type="GO" id="GO:0004366">
    <property type="term" value="F:glycerol-3-phosphate O-acyltransferase activity"/>
    <property type="evidence" value="ECO:0007669"/>
    <property type="project" value="TreeGrafter"/>
</dbReference>
<dbReference type="KEGG" id="slac:SKTS_08180"/>
<dbReference type="Pfam" id="PF01553">
    <property type="entry name" value="Acyltransferase"/>
    <property type="match status" value="1"/>
</dbReference>
<dbReference type="PANTHER" id="PTHR31605:SF0">
    <property type="entry name" value="GLYCEROL-3-PHOSPHATE O-ACYLTRANSFERASE 1"/>
    <property type="match status" value="1"/>
</dbReference>
<feature type="transmembrane region" description="Helical" evidence="1">
    <location>
        <begin position="283"/>
        <end position="311"/>
    </location>
</feature>
<organism evidence="3 4">
    <name type="scientific">Sulfurimicrobium lacus</name>
    <dbReference type="NCBI Taxonomy" id="2715678"/>
    <lineage>
        <taxon>Bacteria</taxon>
        <taxon>Pseudomonadati</taxon>
        <taxon>Pseudomonadota</taxon>
        <taxon>Betaproteobacteria</taxon>
        <taxon>Nitrosomonadales</taxon>
        <taxon>Sulfuricellaceae</taxon>
        <taxon>Sulfurimicrobium</taxon>
    </lineage>
</organism>
<dbReference type="GO" id="GO:0008654">
    <property type="term" value="P:phospholipid biosynthetic process"/>
    <property type="evidence" value="ECO:0007669"/>
    <property type="project" value="TreeGrafter"/>
</dbReference>
<dbReference type="InterPro" id="IPR052744">
    <property type="entry name" value="GPAT/DAPAT"/>
</dbReference>
<accession>A0A6F8VAD7</accession>
<dbReference type="InterPro" id="IPR002123">
    <property type="entry name" value="Plipid/glycerol_acylTrfase"/>
</dbReference>
<evidence type="ECO:0000256" key="1">
    <source>
        <dbReference type="SAM" id="Phobius"/>
    </source>
</evidence>
<dbReference type="PANTHER" id="PTHR31605">
    <property type="entry name" value="GLYCEROL-3-PHOSPHATE O-ACYLTRANSFERASE 1"/>
    <property type="match status" value="1"/>
</dbReference>
<sequence length="401" mass="42939">MPHPVSQSPTSRPEWRVLVWRIIGRLAFNRITLLGGERLPPSGAVLYVATHRNGALDAAPYTRAIPRALPMISAQLHRSALGRFLFQGIPVARAKDRERGMAADNMQAVERCIALLQGGGQLLVMPEGTSALGFRHLPFQRGAARIAHAAVDAGVALTIVPLGVHCEDPTAWQSRVEVLVGEAVKLQPGDDVAAIHRLITQGLESVGANFASDEARHDAEVLAYAATLGTPASYALSLKHFEQAAPETLAEIVQPLKTLARRERLCLHQGVPLVPVLPWPLYALYWLVLAPLVGGFCLLNAPVLAVGLVASRKLPDAPNVVSFWRMVGGLPAGLAWAALLSTGLALVCGPAGVAAYWGVSVAGIGAWYRFRKLSVALCNGLFHAGARPALLQAWRELKEHI</sequence>
<evidence type="ECO:0000259" key="2">
    <source>
        <dbReference type="SMART" id="SM00563"/>
    </source>
</evidence>
<feature type="domain" description="Phospholipid/glycerol acyltransferase" evidence="2">
    <location>
        <begin position="45"/>
        <end position="167"/>
    </location>
</feature>
<feature type="transmembrane region" description="Helical" evidence="1">
    <location>
        <begin position="323"/>
        <end position="347"/>
    </location>
</feature>
<reference evidence="4" key="1">
    <citation type="submission" date="2020-03" db="EMBL/GenBank/DDBJ databases">
        <title>Complete genome sequence of sulfur-oxidizing bacterium skT11.</title>
        <authorList>
            <person name="Kanda M."/>
            <person name="Kojima H."/>
            <person name="Fukui M."/>
        </authorList>
    </citation>
    <scope>NUCLEOTIDE SEQUENCE [LARGE SCALE GENOMIC DNA]</scope>
    <source>
        <strain evidence="4">skT11</strain>
    </source>
</reference>